<dbReference type="RefSeq" id="WP_306988956.1">
    <property type="nucleotide sequence ID" value="NZ_JAUSUT010000001.1"/>
</dbReference>
<dbReference type="PANTHER" id="PTHR46018:SF4">
    <property type="entry name" value="METALLO-HYDROLASE YHFI-RELATED"/>
    <property type="match status" value="1"/>
</dbReference>
<dbReference type="Gene3D" id="3.60.15.10">
    <property type="entry name" value="Ribonuclease Z/Hydroxyacylglutathione hydrolase-like"/>
    <property type="match status" value="1"/>
</dbReference>
<sequence>MSDLSLTVLGSATPYAEPGNPCSGYLVSSGETHVWLDAGSGTLGELRRHTSLDRLSAIWISHLHADHCADLLTAYYGLRYAEIDLAEPIPLYGPPGIAGRLAGFLTNGPHRSPVEEAFAVHELSDGFSTGIGPMTFTAAAVEHGMPAFAVRVEAGAAALAYSGDSAPCPGLVELAENCDALLCEADGPTVSEVHHTPEEAGETAGSRGRTG</sequence>
<comment type="caution">
    <text evidence="3">The sequence shown here is derived from an EMBL/GenBank/DDBJ whole genome shotgun (WGS) entry which is preliminary data.</text>
</comment>
<accession>A0ABU0ENM9</accession>
<protein>
    <submittedName>
        <fullName evidence="3">Ribonuclease BN (tRNA processing enzyme)</fullName>
    </submittedName>
</protein>
<evidence type="ECO:0000313" key="3">
    <source>
        <dbReference type="EMBL" id="MDQ0376890.1"/>
    </source>
</evidence>
<evidence type="ECO:0000259" key="2">
    <source>
        <dbReference type="Pfam" id="PF12706"/>
    </source>
</evidence>
<name>A0ABU0ENM9_9PSEU</name>
<reference evidence="3 4" key="1">
    <citation type="submission" date="2023-07" db="EMBL/GenBank/DDBJ databases">
        <title>Sequencing the genomes of 1000 actinobacteria strains.</title>
        <authorList>
            <person name="Klenk H.-P."/>
        </authorList>
    </citation>
    <scope>NUCLEOTIDE SEQUENCE [LARGE SCALE GENOMIC DNA]</scope>
    <source>
        <strain evidence="3 4">DSM 45805</strain>
    </source>
</reference>
<dbReference type="SUPFAM" id="SSF56281">
    <property type="entry name" value="Metallo-hydrolase/oxidoreductase"/>
    <property type="match status" value="1"/>
</dbReference>
<feature type="region of interest" description="Disordered" evidence="1">
    <location>
        <begin position="190"/>
        <end position="211"/>
    </location>
</feature>
<evidence type="ECO:0000256" key="1">
    <source>
        <dbReference type="SAM" id="MobiDB-lite"/>
    </source>
</evidence>
<evidence type="ECO:0000313" key="4">
    <source>
        <dbReference type="Proteomes" id="UP001229651"/>
    </source>
</evidence>
<feature type="domain" description="Metallo-beta-lactamase" evidence="2">
    <location>
        <begin position="34"/>
        <end position="204"/>
    </location>
</feature>
<dbReference type="InterPro" id="IPR001279">
    <property type="entry name" value="Metallo-B-lactamas"/>
</dbReference>
<dbReference type="PANTHER" id="PTHR46018">
    <property type="entry name" value="ZINC PHOSPHODIESTERASE ELAC PROTEIN 1"/>
    <property type="match status" value="1"/>
</dbReference>
<dbReference type="Proteomes" id="UP001229651">
    <property type="component" value="Unassembled WGS sequence"/>
</dbReference>
<proteinExistence type="predicted"/>
<dbReference type="EMBL" id="JAUSUT010000001">
    <property type="protein sequence ID" value="MDQ0376890.1"/>
    <property type="molecule type" value="Genomic_DNA"/>
</dbReference>
<gene>
    <name evidence="3" type="ORF">FB470_000884</name>
</gene>
<keyword evidence="4" id="KW-1185">Reference proteome</keyword>
<organism evidence="3 4">
    <name type="scientific">Amycolatopsis thermophila</name>
    <dbReference type="NCBI Taxonomy" id="206084"/>
    <lineage>
        <taxon>Bacteria</taxon>
        <taxon>Bacillati</taxon>
        <taxon>Actinomycetota</taxon>
        <taxon>Actinomycetes</taxon>
        <taxon>Pseudonocardiales</taxon>
        <taxon>Pseudonocardiaceae</taxon>
        <taxon>Amycolatopsis</taxon>
    </lineage>
</organism>
<dbReference type="Pfam" id="PF12706">
    <property type="entry name" value="Lactamase_B_2"/>
    <property type="match status" value="1"/>
</dbReference>
<dbReference type="InterPro" id="IPR036866">
    <property type="entry name" value="RibonucZ/Hydroxyglut_hydro"/>
</dbReference>
<dbReference type="CDD" id="cd07716">
    <property type="entry name" value="RNaseZ_short-form-like_MBL-fold"/>
    <property type="match status" value="1"/>
</dbReference>